<dbReference type="InterPro" id="IPR013328">
    <property type="entry name" value="6PGD_dom2"/>
</dbReference>
<dbReference type="Gene3D" id="3.40.50.720">
    <property type="entry name" value="NAD(P)-binding Rossmann-like Domain"/>
    <property type="match status" value="1"/>
</dbReference>
<dbReference type="AlphaFoldDB" id="A0A5J6G8G4"/>
<evidence type="ECO:0000259" key="1">
    <source>
        <dbReference type="Pfam" id="PF03446"/>
    </source>
</evidence>
<evidence type="ECO:0000313" key="3">
    <source>
        <dbReference type="EMBL" id="QEU90894.1"/>
    </source>
</evidence>
<gene>
    <name evidence="3" type="ORF">CP970_08340</name>
</gene>
<feature type="domain" description="NADPH-dependent reductive aminase-like C-terminal" evidence="2">
    <location>
        <begin position="162"/>
        <end position="285"/>
    </location>
</feature>
<dbReference type="Gene3D" id="1.10.1040.10">
    <property type="entry name" value="N-(1-d-carboxylethyl)-l-norvaline Dehydrogenase, domain 2"/>
    <property type="match status" value="1"/>
</dbReference>
<evidence type="ECO:0000259" key="2">
    <source>
        <dbReference type="Pfam" id="PF21761"/>
    </source>
</evidence>
<dbReference type="EMBL" id="CP023699">
    <property type="protein sequence ID" value="QEU90894.1"/>
    <property type="molecule type" value="Genomic_DNA"/>
</dbReference>
<protein>
    <submittedName>
        <fullName evidence="3">NAD(P)-dependent oxidoreductase</fullName>
    </submittedName>
</protein>
<keyword evidence="4" id="KW-1185">Reference proteome</keyword>
<dbReference type="InterPro" id="IPR006115">
    <property type="entry name" value="6PGDH_NADP-bd"/>
</dbReference>
<dbReference type="InterPro" id="IPR036291">
    <property type="entry name" value="NAD(P)-bd_dom_sf"/>
</dbReference>
<dbReference type="InterPro" id="IPR048666">
    <property type="entry name" value="RedAm-like_C"/>
</dbReference>
<dbReference type="Proteomes" id="UP000325529">
    <property type="component" value="Chromosome"/>
</dbReference>
<accession>A0A5J6G8G4</accession>
<dbReference type="SUPFAM" id="SSF51735">
    <property type="entry name" value="NAD(P)-binding Rossmann-fold domains"/>
    <property type="match status" value="1"/>
</dbReference>
<dbReference type="PANTHER" id="PTHR43580:SF2">
    <property type="entry name" value="CYTOKINE-LIKE NUCLEAR FACTOR N-PAC"/>
    <property type="match status" value="1"/>
</dbReference>
<feature type="domain" description="6-phosphogluconate dehydrogenase NADP-binding" evidence="1">
    <location>
        <begin position="7"/>
        <end position="156"/>
    </location>
</feature>
<name>A0A5J6G8G4_STRKN</name>
<reference evidence="3 4" key="1">
    <citation type="submission" date="2017-09" db="EMBL/GenBank/DDBJ databases">
        <authorList>
            <person name="Lee N."/>
            <person name="Cho B.-K."/>
        </authorList>
    </citation>
    <scope>NUCLEOTIDE SEQUENCE [LARGE SCALE GENOMIC DNA]</scope>
    <source>
        <strain evidence="3 4">ATCC 12853</strain>
    </source>
</reference>
<proteinExistence type="predicted"/>
<dbReference type="InterPro" id="IPR051265">
    <property type="entry name" value="HIBADH-related_NP60_sf"/>
</dbReference>
<dbReference type="GO" id="GO:0050661">
    <property type="term" value="F:NADP binding"/>
    <property type="evidence" value="ECO:0007669"/>
    <property type="project" value="InterPro"/>
</dbReference>
<sequence length="303" mass="31310">MSSKAPVSVIGLGDMGRALAGALLAAGHPTTVWNRSADKADELVARGAVRAASAEEALLASPLTLVCLLDYDTNRAVLEPAVGALRGRALVNLTNGTPDEAREAEKWAAGAGADYLDGGIMAIPATVGTPGAFVLYSGAERHFAAHRETLEALGAAKYLGADAGIAPLYDLALLSAMDMMFAGFFHSVAMATSHEEGSAGGFTELLVPWLTSMTQVMPAFAADVDADLDADPNGPAAGAGPALAQGLDVVLAGTQNMLRAARDAGVRADFFERAVAELEERAADGVTEYTGPETVRRLRTRRS</sequence>
<dbReference type="Pfam" id="PF21761">
    <property type="entry name" value="RedAm-like_C"/>
    <property type="match status" value="1"/>
</dbReference>
<dbReference type="PANTHER" id="PTHR43580">
    <property type="entry name" value="OXIDOREDUCTASE GLYR1-RELATED"/>
    <property type="match status" value="1"/>
</dbReference>
<dbReference type="KEGG" id="ska:CP970_08340"/>
<dbReference type="OrthoDB" id="9135493at2"/>
<evidence type="ECO:0000313" key="4">
    <source>
        <dbReference type="Proteomes" id="UP000325529"/>
    </source>
</evidence>
<organism evidence="3 4">
    <name type="scientific">Streptomyces kanamyceticus</name>
    <dbReference type="NCBI Taxonomy" id="1967"/>
    <lineage>
        <taxon>Bacteria</taxon>
        <taxon>Bacillati</taxon>
        <taxon>Actinomycetota</taxon>
        <taxon>Actinomycetes</taxon>
        <taxon>Kitasatosporales</taxon>
        <taxon>Streptomycetaceae</taxon>
        <taxon>Streptomyces</taxon>
    </lineage>
</organism>
<dbReference type="RefSeq" id="WP_055550854.1">
    <property type="nucleotide sequence ID" value="NZ_CP023699.1"/>
</dbReference>
<dbReference type="Pfam" id="PF03446">
    <property type="entry name" value="NAD_binding_2"/>
    <property type="match status" value="1"/>
</dbReference>